<evidence type="ECO:0000259" key="1">
    <source>
        <dbReference type="Pfam" id="PF11074"/>
    </source>
</evidence>
<evidence type="ECO:0000313" key="2">
    <source>
        <dbReference type="EMBL" id="ADL35789.1"/>
    </source>
</evidence>
<dbReference type="Pfam" id="PF11074">
    <property type="entry name" value="DUF2779"/>
    <property type="match status" value="1"/>
</dbReference>
<dbReference type="EMBL" id="CP001811">
    <property type="protein sequence ID" value="ADL35789.1"/>
    <property type="molecule type" value="Genomic_DNA"/>
</dbReference>
<dbReference type="STRING" id="515622.bpr_III101"/>
<name>E0S307_BUTPB</name>
<accession>E0S307</accession>
<dbReference type="Proteomes" id="UP000001299">
    <property type="component" value="Chromosome 2"/>
</dbReference>
<dbReference type="HOGENOM" id="CLU_039162_0_0_9"/>
<gene>
    <name evidence="2" type="ordered locus">bpr_III101</name>
</gene>
<protein>
    <recommendedName>
        <fullName evidence="1">DUF2779 domain-containing protein</fullName>
    </recommendedName>
</protein>
<reference evidence="2 3" key="1">
    <citation type="journal article" date="2010" name="PLoS ONE">
        <title>The glycobiome of the rumen bacterium Butyrivibrio proteoclasticus B316(T) highlights adaptation to a polysaccharide-rich environment.</title>
        <authorList>
            <person name="Kelly W.J."/>
            <person name="Leahy S.C."/>
            <person name="Altermann E."/>
            <person name="Yeoman C.J."/>
            <person name="Dunne J.C."/>
            <person name="Kong Z."/>
            <person name="Pacheco D.M."/>
            <person name="Li D."/>
            <person name="Noel S.J."/>
            <person name="Moon C.D."/>
            <person name="Cookson A.L."/>
            <person name="Attwood G.T."/>
        </authorList>
    </citation>
    <scope>NUCLEOTIDE SEQUENCE [LARGE SCALE GENOMIC DNA]</scope>
    <source>
        <strain evidence="3">ATCC 51982 / DSM 14932 / B316</strain>
    </source>
</reference>
<sequence length="495" mass="56782">MSQTIGLSKSKYCKGFQCPKILWLDKYKPEVGEDVLPETVLANGTMVGDLARGYYGEYKLVEFTYDKQAMCDQTRKFMDEGNENIAEASFLYDGLYCAVDILHKDGDGWDIVEVKSSTHVSPIYEEDMAFQNYVLTKCGINVKKVFNMHIDNTYVRHGEIDLKGLFTVEDFTYSAQTRFDAVEQNVAAIREYVMDSNERPKDIDICCQTPYDCAYWKYCSRHIPEKSVFNISRLQLQKKYELYHKGIVSYEDLLKDKSELNSRQELQVETSVLNLPDHIDKAEIKAFLNTLSYPIYHLDFETYQEAVPQFEGGIPYAQIPFQYSLHIEQEDGTLEHKEFLAKEGTDPRRALAESLCKDMPMNVCSLAYNMSFERTVIQKLADLFPDLEEHLLNIRENMHDLMIPFSKGHYYCDAMQGSYSIKYVLPALCPGDPELDYHNLDGVHNGSEASAAFATMTAHTPEEIKEIRNNLLKYCGLDTYAMVKVLGKLKEAVSD</sequence>
<organism evidence="2 3">
    <name type="scientific">Butyrivibrio proteoclasticus (strain ATCC 51982 / DSM 14932 / B316)</name>
    <name type="common">Clostridium proteoclasticum</name>
    <dbReference type="NCBI Taxonomy" id="515622"/>
    <lineage>
        <taxon>Bacteria</taxon>
        <taxon>Bacillati</taxon>
        <taxon>Bacillota</taxon>
        <taxon>Clostridia</taxon>
        <taxon>Lachnospirales</taxon>
        <taxon>Lachnospiraceae</taxon>
        <taxon>Butyrivibrio</taxon>
    </lineage>
</organism>
<dbReference type="eggNOG" id="COG1075">
    <property type="taxonomic scope" value="Bacteria"/>
</dbReference>
<feature type="domain" description="DUF2779" evidence="1">
    <location>
        <begin position="296"/>
        <end position="420"/>
    </location>
</feature>
<evidence type="ECO:0000313" key="3">
    <source>
        <dbReference type="Proteomes" id="UP000001299"/>
    </source>
</evidence>
<dbReference type="InterPro" id="IPR021301">
    <property type="entry name" value="DUF2779"/>
</dbReference>
<dbReference type="KEGG" id="bpb:bpr_III101"/>
<keyword evidence="3" id="KW-1185">Reference proteome</keyword>
<dbReference type="AlphaFoldDB" id="E0S307"/>
<dbReference type="RefSeq" id="WP_013282439.1">
    <property type="nucleotide sequence ID" value="NC_014388.1"/>
</dbReference>
<proteinExistence type="predicted"/>